<dbReference type="AlphaFoldDB" id="A0A4U9WEV3"/>
<dbReference type="EMBL" id="CABEEZ010000147">
    <property type="protein sequence ID" value="VTR57683.1"/>
    <property type="molecule type" value="Genomic_DNA"/>
</dbReference>
<reference evidence="1" key="1">
    <citation type="submission" date="2019-05" db="EMBL/GenBank/DDBJ databases">
        <authorList>
            <consortium name="Pathogen Informatics"/>
        </authorList>
    </citation>
    <scope>NUCLEOTIDE SEQUENCE [LARGE SCALE GENOMIC DNA]</scope>
    <source>
        <strain evidence="1">NCTC12965</strain>
    </source>
</reference>
<organism evidence="1">
    <name type="scientific">Serratia fonticola</name>
    <dbReference type="NCBI Taxonomy" id="47917"/>
    <lineage>
        <taxon>Bacteria</taxon>
        <taxon>Pseudomonadati</taxon>
        <taxon>Pseudomonadota</taxon>
        <taxon>Gammaproteobacteria</taxon>
        <taxon>Enterobacterales</taxon>
        <taxon>Yersiniaceae</taxon>
        <taxon>Serratia</taxon>
    </lineage>
</organism>
<accession>A0A4U9WEV3</accession>
<sequence>MMDYSSLSTRTSFLMVKPFSLAAILLTGNAYAGDWSVGAGVLAEQLPYRDYDAQYIPLPIVTYQGEQFFY</sequence>
<protein>
    <submittedName>
        <fullName evidence="1">MltA-interacting protein</fullName>
    </submittedName>
</protein>
<evidence type="ECO:0000313" key="1">
    <source>
        <dbReference type="EMBL" id="VTR57683.1"/>
    </source>
</evidence>
<gene>
    <name evidence="1" type="primary">mipA_4</name>
    <name evidence="1" type="ORF">NCTC12965_07466</name>
</gene>
<proteinExistence type="predicted"/>
<name>A0A4U9WEV3_SERFO</name>